<dbReference type="Pfam" id="PF13306">
    <property type="entry name" value="LRR_5"/>
    <property type="match status" value="2"/>
</dbReference>
<name>A0ABS6DR12_9MOLU</name>
<evidence type="ECO:0000256" key="1">
    <source>
        <dbReference type="SAM" id="SignalP"/>
    </source>
</evidence>
<dbReference type="InterPro" id="IPR026906">
    <property type="entry name" value="LRR_5"/>
</dbReference>
<keyword evidence="3" id="KW-1185">Reference proteome</keyword>
<organism evidence="2 3">
    <name type="scientific">Mycoplasma zalophi</name>
    <dbReference type="NCBI Taxonomy" id="191287"/>
    <lineage>
        <taxon>Bacteria</taxon>
        <taxon>Bacillati</taxon>
        <taxon>Mycoplasmatota</taxon>
        <taxon>Mollicutes</taxon>
        <taxon>Mycoplasmataceae</taxon>
        <taxon>Mycoplasma</taxon>
    </lineage>
</organism>
<evidence type="ECO:0000313" key="2">
    <source>
        <dbReference type="EMBL" id="MBU4692216.1"/>
    </source>
</evidence>
<dbReference type="PROSITE" id="PS51257">
    <property type="entry name" value="PROKAR_LIPOPROTEIN"/>
    <property type="match status" value="1"/>
</dbReference>
<accession>A0ABS6DR12</accession>
<protein>
    <submittedName>
        <fullName evidence="2">Leucine-rich repeat domain-containing protein</fullName>
    </submittedName>
</protein>
<dbReference type="EMBL" id="JAHMHH010000001">
    <property type="protein sequence ID" value="MBU4692216.1"/>
    <property type="molecule type" value="Genomic_DNA"/>
</dbReference>
<comment type="caution">
    <text evidence="2">The sequence shown here is derived from an EMBL/GenBank/DDBJ whole genome shotgun (WGS) entry which is preliminary data.</text>
</comment>
<reference evidence="2" key="1">
    <citation type="submission" date="2021-06" db="EMBL/GenBank/DDBJ databases">
        <title>Novel Mycoplasma species detected in California sea lions (Zalophus californianus) from the USA.</title>
        <authorList>
            <person name="Volokhov D.V."/>
            <person name="Furtak V.A."/>
            <person name="Zagorodnyaya T.A."/>
        </authorList>
    </citation>
    <scope>NUCLEOTIDE SEQUENCE [LARGE SCALE GENOMIC DNA]</scope>
    <source>
        <strain evidence="2">CSL 5346</strain>
    </source>
</reference>
<sequence length="268" mass="30496">MNTKRTKLLFSLSLLSTITLPIAVVSCGQQTEASNNVASIYFQTNKDKQNIFYNPQTKVLDLSSTKLKEIKAASFSRQALKNIFISDEEFRQQVFNNEEKRILINKIIFPETLEKIEKGAFFDLGLESVDFSKATKLHTIEENAFRDNKIQELSLPQSVTILGKNAFSNNKISNVVLPENLKALNSFVFYNNKLTTIDLSHVITVNEFALGANNISELILPETLTRFALDALDYKEKTQTNKTILDVKNTELRNVLITNDEHHYTIKQ</sequence>
<gene>
    <name evidence="2" type="ORF">KQ875_01225</name>
</gene>
<keyword evidence="1" id="KW-0732">Signal</keyword>
<evidence type="ECO:0000313" key="3">
    <source>
        <dbReference type="Proteomes" id="UP000718793"/>
    </source>
</evidence>
<feature type="chain" id="PRO_5046858784" evidence="1">
    <location>
        <begin position="24"/>
        <end position="268"/>
    </location>
</feature>
<dbReference type="RefSeq" id="WP_216488591.1">
    <property type="nucleotide sequence ID" value="NZ_JAHMHH010000001.1"/>
</dbReference>
<proteinExistence type="predicted"/>
<feature type="signal peptide" evidence="1">
    <location>
        <begin position="1"/>
        <end position="23"/>
    </location>
</feature>
<dbReference type="Proteomes" id="UP000718793">
    <property type="component" value="Unassembled WGS sequence"/>
</dbReference>